<comment type="caution">
    <text evidence="5">The sequence shown here is derived from an EMBL/GenBank/DDBJ whole genome shotgun (WGS) entry which is preliminary data.</text>
</comment>
<dbReference type="Pfam" id="PF00891">
    <property type="entry name" value="Methyltransf_2"/>
    <property type="match status" value="1"/>
</dbReference>
<evidence type="ECO:0000313" key="5">
    <source>
        <dbReference type="EMBL" id="KAH9304082.1"/>
    </source>
</evidence>
<evidence type="ECO:0000313" key="6">
    <source>
        <dbReference type="Proteomes" id="UP000824469"/>
    </source>
</evidence>
<gene>
    <name evidence="5" type="ORF">KI387_008486</name>
</gene>
<sequence length="179" mass="19780">VEHVGSDMFKGIPAADAIFLKFKDFIVCLNCARVEHVGSNMFEAIPAADAVFLKFKDFFACLNCAGVEHVGGDMFEAIPAADAVFLKCILHDWDDKKSLPLLRKCHVAIPDGGELMPLKLSLDMALVLAVPGVRERSEEEFKALFDQAGFKSYSIINLPFFLSLNYQKPKPALLSLYPP</sequence>
<dbReference type="InterPro" id="IPR016461">
    <property type="entry name" value="COMT-like"/>
</dbReference>
<keyword evidence="2" id="KW-0808">Transferase</keyword>
<proteinExistence type="predicted"/>
<dbReference type="Gene3D" id="3.40.50.150">
    <property type="entry name" value="Vaccinia Virus protein VP39"/>
    <property type="match status" value="1"/>
</dbReference>
<dbReference type="PANTHER" id="PTHR11746">
    <property type="entry name" value="O-METHYLTRANSFERASE"/>
    <property type="match status" value="1"/>
</dbReference>
<dbReference type="GO" id="GO:0008171">
    <property type="term" value="F:O-methyltransferase activity"/>
    <property type="evidence" value="ECO:0007669"/>
    <property type="project" value="InterPro"/>
</dbReference>
<accession>A0AA38CQK8</accession>
<dbReference type="AlphaFoldDB" id="A0AA38CQK8"/>
<evidence type="ECO:0000256" key="1">
    <source>
        <dbReference type="ARBA" id="ARBA00022603"/>
    </source>
</evidence>
<dbReference type="EMBL" id="JAHRHJ020000008">
    <property type="protein sequence ID" value="KAH9304082.1"/>
    <property type="molecule type" value="Genomic_DNA"/>
</dbReference>
<feature type="domain" description="O-methyltransferase C-terminal" evidence="4">
    <location>
        <begin position="60"/>
        <end position="151"/>
    </location>
</feature>
<organism evidence="5 6">
    <name type="scientific">Taxus chinensis</name>
    <name type="common">Chinese yew</name>
    <name type="synonym">Taxus wallichiana var. chinensis</name>
    <dbReference type="NCBI Taxonomy" id="29808"/>
    <lineage>
        <taxon>Eukaryota</taxon>
        <taxon>Viridiplantae</taxon>
        <taxon>Streptophyta</taxon>
        <taxon>Embryophyta</taxon>
        <taxon>Tracheophyta</taxon>
        <taxon>Spermatophyta</taxon>
        <taxon>Pinopsida</taxon>
        <taxon>Pinidae</taxon>
        <taxon>Conifers II</taxon>
        <taxon>Cupressales</taxon>
        <taxon>Taxaceae</taxon>
        <taxon>Taxus</taxon>
    </lineage>
</organism>
<feature type="non-terminal residue" evidence="5">
    <location>
        <position position="1"/>
    </location>
</feature>
<dbReference type="InterPro" id="IPR001077">
    <property type="entry name" value="COMT_C"/>
</dbReference>
<evidence type="ECO:0000259" key="4">
    <source>
        <dbReference type="Pfam" id="PF00891"/>
    </source>
</evidence>
<keyword evidence="1" id="KW-0489">Methyltransferase</keyword>
<dbReference type="SUPFAM" id="SSF53335">
    <property type="entry name" value="S-adenosyl-L-methionine-dependent methyltransferases"/>
    <property type="match status" value="1"/>
</dbReference>
<reference evidence="5 6" key="1">
    <citation type="journal article" date="2021" name="Nat. Plants">
        <title>The Taxus genome provides insights into paclitaxel biosynthesis.</title>
        <authorList>
            <person name="Xiong X."/>
            <person name="Gou J."/>
            <person name="Liao Q."/>
            <person name="Li Y."/>
            <person name="Zhou Q."/>
            <person name="Bi G."/>
            <person name="Li C."/>
            <person name="Du R."/>
            <person name="Wang X."/>
            <person name="Sun T."/>
            <person name="Guo L."/>
            <person name="Liang H."/>
            <person name="Lu P."/>
            <person name="Wu Y."/>
            <person name="Zhang Z."/>
            <person name="Ro D.K."/>
            <person name="Shang Y."/>
            <person name="Huang S."/>
            <person name="Yan J."/>
        </authorList>
    </citation>
    <scope>NUCLEOTIDE SEQUENCE [LARGE SCALE GENOMIC DNA]</scope>
    <source>
        <strain evidence="5">Ta-2019</strain>
    </source>
</reference>
<keyword evidence="3" id="KW-0949">S-adenosyl-L-methionine</keyword>
<protein>
    <recommendedName>
        <fullName evidence="4">O-methyltransferase C-terminal domain-containing protein</fullName>
    </recommendedName>
</protein>
<name>A0AA38CQK8_TAXCH</name>
<dbReference type="InterPro" id="IPR029063">
    <property type="entry name" value="SAM-dependent_MTases_sf"/>
</dbReference>
<evidence type="ECO:0000256" key="2">
    <source>
        <dbReference type="ARBA" id="ARBA00022679"/>
    </source>
</evidence>
<dbReference type="GO" id="GO:0032259">
    <property type="term" value="P:methylation"/>
    <property type="evidence" value="ECO:0007669"/>
    <property type="project" value="UniProtKB-KW"/>
</dbReference>
<keyword evidence="6" id="KW-1185">Reference proteome</keyword>
<dbReference type="PROSITE" id="PS51683">
    <property type="entry name" value="SAM_OMT_II"/>
    <property type="match status" value="1"/>
</dbReference>
<dbReference type="Proteomes" id="UP000824469">
    <property type="component" value="Unassembled WGS sequence"/>
</dbReference>
<evidence type="ECO:0000256" key="3">
    <source>
        <dbReference type="ARBA" id="ARBA00022691"/>
    </source>
</evidence>